<sequence>MEIGWRRDGYAATDNSVRVMINKLRRAFMSLELEQQINLLAVTRSGYRLIINVPPAVDHSVPVAMPLAPPARGTLTWRRVTGITAAGITAGYLVALLVQHFFLLTPKPIDFVSWHGPAIPDGSSVWVPKGHHTQHALIETTLRTYRRYVLDANPDKPAARVLYVTLSSANNPQHQGVIACQQPFEEAKNACESFYFRLN</sequence>
<name>A0ABM5RNY1_9GAMM</name>
<evidence type="ECO:0000259" key="3">
    <source>
        <dbReference type="PROSITE" id="PS51755"/>
    </source>
</evidence>
<keyword evidence="5" id="KW-1185">Reference proteome</keyword>
<protein>
    <recommendedName>
        <fullName evidence="3">OmpR/PhoB-type domain-containing protein</fullName>
    </recommendedName>
</protein>
<proteinExistence type="predicted"/>
<gene>
    <name evidence="4" type="ORF">LH22_19475</name>
</gene>
<evidence type="ECO:0000313" key="4">
    <source>
        <dbReference type="EMBL" id="AIR87537.1"/>
    </source>
</evidence>
<dbReference type="PROSITE" id="PS51755">
    <property type="entry name" value="OMPR_PHOB"/>
    <property type="match status" value="1"/>
</dbReference>
<dbReference type="EMBL" id="CP009454">
    <property type="protein sequence ID" value="AIR87537.1"/>
    <property type="molecule type" value="Genomic_DNA"/>
</dbReference>
<evidence type="ECO:0000313" key="5">
    <source>
        <dbReference type="Proteomes" id="UP000029495"/>
    </source>
</evidence>
<evidence type="ECO:0000256" key="1">
    <source>
        <dbReference type="ARBA" id="ARBA00023125"/>
    </source>
</evidence>
<keyword evidence="1 2" id="KW-0238">DNA-binding</keyword>
<dbReference type="Proteomes" id="UP000029495">
    <property type="component" value="Chromosome"/>
</dbReference>
<reference evidence="4 5" key="1">
    <citation type="submission" date="2014-09" db="EMBL/GenBank/DDBJ databases">
        <authorList>
            <person name="Chan K.-G."/>
        </authorList>
    </citation>
    <scope>NUCLEOTIDE SEQUENCE [LARGE SCALE GENOMIC DNA]</scope>
    <source>
        <strain evidence="4 5">ND04</strain>
    </source>
</reference>
<feature type="DNA-binding region" description="OmpR/PhoB-type" evidence="2">
    <location>
        <begin position="1"/>
        <end position="51"/>
    </location>
</feature>
<accession>A0ABM5RNY1</accession>
<dbReference type="InterPro" id="IPR001867">
    <property type="entry name" value="OmpR/PhoB-type_DNA-bd"/>
</dbReference>
<organism evidence="4 5">
    <name type="scientific">Pantoea rwandensis</name>
    <dbReference type="NCBI Taxonomy" id="1076550"/>
    <lineage>
        <taxon>Bacteria</taxon>
        <taxon>Pseudomonadati</taxon>
        <taxon>Pseudomonadota</taxon>
        <taxon>Gammaproteobacteria</taxon>
        <taxon>Enterobacterales</taxon>
        <taxon>Erwiniaceae</taxon>
        <taxon>Pantoea</taxon>
    </lineage>
</organism>
<feature type="domain" description="OmpR/PhoB-type" evidence="3">
    <location>
        <begin position="1"/>
        <end position="51"/>
    </location>
</feature>
<evidence type="ECO:0000256" key="2">
    <source>
        <dbReference type="PROSITE-ProRule" id="PRU01091"/>
    </source>
</evidence>